<comment type="caution">
    <text evidence="3">The sequence shown here is derived from an EMBL/GenBank/DDBJ whole genome shotgun (WGS) entry which is preliminary data.</text>
</comment>
<keyword evidence="1" id="KW-0533">Nickel</keyword>
<dbReference type="RefSeq" id="WP_052831506.1">
    <property type="nucleotide sequence ID" value="NZ_BJYZ01000015.1"/>
</dbReference>
<comment type="cofactor">
    <cofactor evidence="1">
        <name>Ni(2+)</name>
        <dbReference type="ChEBI" id="CHEBI:49786"/>
    </cofactor>
</comment>
<proteinExistence type="predicted"/>
<organism evidence="3 4">
    <name type="scientific">Skermanella aerolata</name>
    <dbReference type="NCBI Taxonomy" id="393310"/>
    <lineage>
        <taxon>Bacteria</taxon>
        <taxon>Pseudomonadati</taxon>
        <taxon>Pseudomonadota</taxon>
        <taxon>Alphaproteobacteria</taxon>
        <taxon>Rhodospirillales</taxon>
        <taxon>Azospirillaceae</taxon>
        <taxon>Skermanella</taxon>
    </lineage>
</organism>
<dbReference type="SUPFAM" id="SSF56762">
    <property type="entry name" value="HydB/Nqo4-like"/>
    <property type="match status" value="1"/>
</dbReference>
<feature type="binding site" evidence="1">
    <location>
        <position position="379"/>
    </location>
    <ligand>
        <name>Ni(2+)</name>
        <dbReference type="ChEBI" id="CHEBI:49786"/>
    </ligand>
</feature>
<feature type="region of interest" description="Disordered" evidence="2">
    <location>
        <begin position="295"/>
        <end position="314"/>
    </location>
</feature>
<dbReference type="OrthoDB" id="9157196at2"/>
<dbReference type="GO" id="GO:0016151">
    <property type="term" value="F:nickel cation binding"/>
    <property type="evidence" value="ECO:0007669"/>
    <property type="project" value="InterPro"/>
</dbReference>
<comment type="cofactor">
    <cofactor evidence="1">
        <name>Fe cation</name>
        <dbReference type="ChEBI" id="CHEBI:24875"/>
    </cofactor>
</comment>
<evidence type="ECO:0000313" key="4">
    <source>
        <dbReference type="Proteomes" id="UP000321523"/>
    </source>
</evidence>
<protein>
    <submittedName>
        <fullName evidence="3">Hydrogenase assembly protein HupF</fullName>
    </submittedName>
</protein>
<keyword evidence="1" id="KW-0479">Metal-binding</keyword>
<dbReference type="InterPro" id="IPR050867">
    <property type="entry name" value="NiFe/NiFeSe_hydrgnase_LSU"/>
</dbReference>
<evidence type="ECO:0000256" key="2">
    <source>
        <dbReference type="SAM" id="MobiDB-lite"/>
    </source>
</evidence>
<keyword evidence="4" id="KW-1185">Reference proteome</keyword>
<feature type="binding site" evidence="1">
    <location>
        <position position="58"/>
    </location>
    <ligand>
        <name>Ni(2+)</name>
        <dbReference type="ChEBI" id="CHEBI:49786"/>
    </ligand>
</feature>
<reference evidence="3 4" key="1">
    <citation type="submission" date="2019-07" db="EMBL/GenBank/DDBJ databases">
        <title>Whole genome shotgun sequence of Skermanella aerolata NBRC 106429.</title>
        <authorList>
            <person name="Hosoyama A."/>
            <person name="Uohara A."/>
            <person name="Ohji S."/>
            <person name="Ichikawa N."/>
        </authorList>
    </citation>
    <scope>NUCLEOTIDE SEQUENCE [LARGE SCALE GENOMIC DNA]</scope>
    <source>
        <strain evidence="3 4">NBRC 106429</strain>
    </source>
</reference>
<accession>A0A512DSA9</accession>
<sequence length="392" mass="41410">MTALSGIEGELAVGILVVDATVADVRLRSTRTTGVGAMLMGRPMGEALSLVPMLFSLCGIAQGAAAANACEAAIGITPSAAQRAAREILILGEIADSHGWQIAMEWPRFGGGCPGHGLLLPLRKATSALVPALYPARDWIRPGGGMLLPDAEKLSDTRLRLSVAIDRLIGDGFSRLQNADDLQDWAQSHDNPASRLIARIVADDMGSFGRSGVAALPDLLPGWFAEHLTSAPDFSQLPHFEGKPAETGAAHRIASTPLIADLKRRHGNGLLTRFAAKLVELASLPARLAALSGYLSPEHPGETPPEPTGSGAGLADTARGRLAHWIALDRGIVRDFRTVAPNEWNFHPKGALVRGLVGLPACDDLRRRTDLLIAALDPCVPCRVMIEEHAGA</sequence>
<feature type="binding site" evidence="1">
    <location>
        <position position="382"/>
    </location>
    <ligand>
        <name>Fe cation</name>
        <dbReference type="ChEBI" id="CHEBI:24875"/>
    </ligand>
</feature>
<evidence type="ECO:0000313" key="3">
    <source>
        <dbReference type="EMBL" id="GEO39362.1"/>
    </source>
</evidence>
<dbReference type="PANTHER" id="PTHR42958:SF4">
    <property type="entry name" value="HYDROGENASE EXPRESSION_FORMATION PROTEIN HUPK"/>
    <property type="match status" value="1"/>
</dbReference>
<dbReference type="AlphaFoldDB" id="A0A512DSA9"/>
<dbReference type="InterPro" id="IPR001501">
    <property type="entry name" value="Ni-dep_hyd_lsu"/>
</dbReference>
<dbReference type="Proteomes" id="UP000321523">
    <property type="component" value="Unassembled WGS sequence"/>
</dbReference>
<evidence type="ECO:0000256" key="1">
    <source>
        <dbReference type="PIRSR" id="PIRSR601501-1"/>
    </source>
</evidence>
<gene>
    <name evidence="3" type="ORF">SAE02_35100</name>
</gene>
<dbReference type="EMBL" id="BJYZ01000015">
    <property type="protein sequence ID" value="GEO39362.1"/>
    <property type="molecule type" value="Genomic_DNA"/>
</dbReference>
<dbReference type="InterPro" id="IPR029014">
    <property type="entry name" value="NiFe-Hase_large"/>
</dbReference>
<dbReference type="PANTHER" id="PTHR42958">
    <property type="entry name" value="HYDROGENASE-2 LARGE CHAIN"/>
    <property type="match status" value="1"/>
</dbReference>
<dbReference type="Pfam" id="PF00374">
    <property type="entry name" value="NiFeSe_Hases"/>
    <property type="match status" value="1"/>
</dbReference>
<dbReference type="Gene3D" id="1.10.645.10">
    <property type="entry name" value="Cytochrome-c3 Hydrogenase, chain B"/>
    <property type="match status" value="1"/>
</dbReference>
<keyword evidence="1" id="KW-0408">Iron</keyword>
<name>A0A512DSA9_9PROT</name>
<feature type="binding site" evidence="1">
    <location>
        <position position="58"/>
    </location>
    <ligand>
        <name>Fe cation</name>
        <dbReference type="ChEBI" id="CHEBI:24875"/>
    </ligand>
</feature>